<proteinExistence type="predicted"/>
<sequence>MTAPEVISAPPHLYAKLPFATRSWTYTVHGNSPKLAIPSSRCSIPSSSSMKCTRLAIAARRWPHFFGFGATGRGLVVGATVLLVEEAVAAGAGVTSKMNSASGSSCRSWALNSCSREDISERRAKSGIEEPPGWEWLVVVPGVGSGRGVDTPGGWRGGG</sequence>
<protein>
    <submittedName>
        <fullName evidence="1">(northern house mosquito) hypothetical protein</fullName>
    </submittedName>
</protein>
<organism evidence="1">
    <name type="scientific">Culex pipiens</name>
    <name type="common">House mosquito</name>
    <dbReference type="NCBI Taxonomy" id="7175"/>
    <lineage>
        <taxon>Eukaryota</taxon>
        <taxon>Metazoa</taxon>
        <taxon>Ecdysozoa</taxon>
        <taxon>Arthropoda</taxon>
        <taxon>Hexapoda</taxon>
        <taxon>Insecta</taxon>
        <taxon>Pterygota</taxon>
        <taxon>Neoptera</taxon>
        <taxon>Endopterygota</taxon>
        <taxon>Diptera</taxon>
        <taxon>Nematocera</taxon>
        <taxon>Culicoidea</taxon>
        <taxon>Culicidae</taxon>
        <taxon>Culicinae</taxon>
        <taxon>Culicini</taxon>
        <taxon>Culex</taxon>
        <taxon>Culex</taxon>
    </lineage>
</organism>
<dbReference type="AlphaFoldDB" id="A0A8D8CTZ0"/>
<evidence type="ECO:0000313" key="1">
    <source>
        <dbReference type="EMBL" id="CAG6497305.1"/>
    </source>
</evidence>
<accession>A0A8D8CTZ0</accession>
<dbReference type="EMBL" id="HBUE01132820">
    <property type="protein sequence ID" value="CAG6497305.1"/>
    <property type="molecule type" value="Transcribed_RNA"/>
</dbReference>
<reference evidence="1" key="1">
    <citation type="submission" date="2021-05" db="EMBL/GenBank/DDBJ databases">
        <authorList>
            <person name="Alioto T."/>
            <person name="Alioto T."/>
            <person name="Gomez Garrido J."/>
        </authorList>
    </citation>
    <scope>NUCLEOTIDE SEQUENCE</scope>
</reference>
<name>A0A8D8CTZ0_CULPI</name>